<evidence type="ECO:0000256" key="1">
    <source>
        <dbReference type="SAM" id="MobiDB-lite"/>
    </source>
</evidence>
<comment type="caution">
    <text evidence="2">The sequence shown here is derived from an EMBL/GenBank/DDBJ whole genome shotgun (WGS) entry which is preliminary data.</text>
</comment>
<evidence type="ECO:0000313" key="2">
    <source>
        <dbReference type="EMBL" id="MBH9551984.1"/>
    </source>
</evidence>
<dbReference type="Proteomes" id="UP000620139">
    <property type="component" value="Unassembled WGS sequence"/>
</dbReference>
<gene>
    <name evidence="2" type="ORF">I7X43_03885</name>
</gene>
<evidence type="ECO:0000313" key="3">
    <source>
        <dbReference type="Proteomes" id="UP000620139"/>
    </source>
</evidence>
<accession>A0A931IVX4</accession>
<dbReference type="RefSeq" id="WP_198099569.1">
    <property type="nucleotide sequence ID" value="NZ_JAEDAL010000001.1"/>
</dbReference>
<proteinExistence type="predicted"/>
<dbReference type="AlphaFoldDB" id="A0A931IVX4"/>
<reference evidence="2" key="1">
    <citation type="submission" date="2020-12" db="EMBL/GenBank/DDBJ databases">
        <title>The genome sequence of Inhella sp. 4Y17.</title>
        <authorList>
            <person name="Liu Y."/>
        </authorList>
    </citation>
    <scope>NUCLEOTIDE SEQUENCE</scope>
    <source>
        <strain evidence="2">4Y10</strain>
    </source>
</reference>
<name>A0A931IVX4_9BURK</name>
<feature type="region of interest" description="Disordered" evidence="1">
    <location>
        <begin position="1"/>
        <end position="20"/>
    </location>
</feature>
<dbReference type="EMBL" id="JAEDAL010000001">
    <property type="protein sequence ID" value="MBH9551984.1"/>
    <property type="molecule type" value="Genomic_DNA"/>
</dbReference>
<keyword evidence="3" id="KW-1185">Reference proteome</keyword>
<organism evidence="2 3">
    <name type="scientific">Inhella gelatinilytica</name>
    <dbReference type="NCBI Taxonomy" id="2795030"/>
    <lineage>
        <taxon>Bacteria</taxon>
        <taxon>Pseudomonadati</taxon>
        <taxon>Pseudomonadota</taxon>
        <taxon>Betaproteobacteria</taxon>
        <taxon>Burkholderiales</taxon>
        <taxon>Sphaerotilaceae</taxon>
        <taxon>Inhella</taxon>
    </lineage>
</organism>
<protein>
    <submittedName>
        <fullName evidence="2">Uncharacterized protein</fullName>
    </submittedName>
</protein>
<sequence>MQAHRQSEESVFQGTGGVVNTGDPQAMDHMVNALSALPTTQAQQAVRRRMLAGWIERLERQGDPRSLATALYLRAEHTAGWSEGAEAAFRQQAAAATDPYVLHLWQQHDRACSMRGDCRAVPADRWSLIEPDNLLAWLPPGWGPLTLTDAQWAGVARAKYVRAYHRDLQLTLLPLARELPVGLELDVALTFITQLAAMPAVAPERIFTVCSPEAVRHGHRQACLHGAELLWRQPQASLMDIAKALAMAKGLSAEAEGPWPGRMAEALALGNFNTTVFHMIEMGAPPKVTSCDRLSAQRERLTEITQQGSWRVAQRERATPGGH</sequence>